<dbReference type="Proteomes" id="UP001319827">
    <property type="component" value="Chromosome"/>
</dbReference>
<dbReference type="EMBL" id="AP024355">
    <property type="protein sequence ID" value="BCR03900.1"/>
    <property type="molecule type" value="Genomic_DNA"/>
</dbReference>
<reference evidence="1 2" key="1">
    <citation type="journal article" date="2016" name="C (Basel)">
        <title>Selective Growth of and Electricity Production by Marine Exoelectrogenic Bacteria in Self-Aggregated Hydrogel of Microbially Reduced Graphene Oxide.</title>
        <authorList>
            <person name="Yoshida N."/>
            <person name="Goto Y."/>
            <person name="Miyata Y."/>
        </authorList>
    </citation>
    <scope>NUCLEOTIDE SEQUENCE [LARGE SCALE GENOMIC DNA]</scope>
    <source>
        <strain evidence="1 2">NIT-T3</strain>
    </source>
</reference>
<sequence>MDLSISYECPDCKTIFREKLTELFPGRPRLCRHCGGMTRLTPDSLRGLAADLREFIGS</sequence>
<dbReference type="RefSeq" id="WP_221251337.1">
    <property type="nucleotide sequence ID" value="NZ_AP024355.1"/>
</dbReference>
<evidence type="ECO:0000313" key="1">
    <source>
        <dbReference type="EMBL" id="BCR03900.1"/>
    </source>
</evidence>
<name>A0ABM8HTE3_9BACT</name>
<evidence type="ECO:0000313" key="2">
    <source>
        <dbReference type="Proteomes" id="UP001319827"/>
    </source>
</evidence>
<evidence type="ECO:0008006" key="3">
    <source>
        <dbReference type="Google" id="ProtNLM"/>
    </source>
</evidence>
<organism evidence="1 2">
    <name type="scientific">Desulfuromonas versatilis</name>
    <dbReference type="NCBI Taxonomy" id="2802975"/>
    <lineage>
        <taxon>Bacteria</taxon>
        <taxon>Pseudomonadati</taxon>
        <taxon>Thermodesulfobacteriota</taxon>
        <taxon>Desulfuromonadia</taxon>
        <taxon>Desulfuromonadales</taxon>
        <taxon>Desulfuromonadaceae</taxon>
        <taxon>Desulfuromonas</taxon>
    </lineage>
</organism>
<reference evidence="1 2" key="2">
    <citation type="journal article" date="2021" name="Int. J. Syst. Evol. Microbiol.">
        <title>Isolation and Polyphasic Characterization of Desulfuromonas versatilis sp. Nov., an Electrogenic Bacteria Capable of Versatile Metabolism Isolated from a Graphene Oxide-Reducing Enrichment Culture.</title>
        <authorList>
            <person name="Xie L."/>
            <person name="Yoshida N."/>
            <person name="Ishii S."/>
            <person name="Meng L."/>
        </authorList>
    </citation>
    <scope>NUCLEOTIDE SEQUENCE [LARGE SCALE GENOMIC DNA]</scope>
    <source>
        <strain evidence="1 2">NIT-T3</strain>
    </source>
</reference>
<accession>A0ABM8HTE3</accession>
<gene>
    <name evidence="1" type="ORF">DESUT3_09690</name>
</gene>
<protein>
    <recommendedName>
        <fullName evidence="3">Zinc ribbon domain-containing protein</fullName>
    </recommendedName>
</protein>
<keyword evidence="2" id="KW-1185">Reference proteome</keyword>
<proteinExistence type="predicted"/>